<name>A0A4C1SXL3_EUMVA</name>
<dbReference type="EMBL" id="BGZK01000023">
    <property type="protein sequence ID" value="GBP06665.1"/>
    <property type="molecule type" value="Genomic_DNA"/>
</dbReference>
<evidence type="ECO:0000313" key="1">
    <source>
        <dbReference type="EMBL" id="GBP06665.1"/>
    </source>
</evidence>
<keyword evidence="2" id="KW-1185">Reference proteome</keyword>
<proteinExistence type="predicted"/>
<comment type="caution">
    <text evidence="1">The sequence shown here is derived from an EMBL/GenBank/DDBJ whole genome shotgun (WGS) entry which is preliminary data.</text>
</comment>
<gene>
    <name evidence="1" type="ORF">EVAR_92625_1</name>
</gene>
<reference evidence="1 2" key="1">
    <citation type="journal article" date="2019" name="Commun. Biol.">
        <title>The bagworm genome reveals a unique fibroin gene that provides high tensile strength.</title>
        <authorList>
            <person name="Kono N."/>
            <person name="Nakamura H."/>
            <person name="Ohtoshi R."/>
            <person name="Tomita M."/>
            <person name="Numata K."/>
            <person name="Arakawa K."/>
        </authorList>
    </citation>
    <scope>NUCLEOTIDE SEQUENCE [LARGE SCALE GENOMIC DNA]</scope>
</reference>
<protein>
    <submittedName>
        <fullName evidence="1">Uncharacterized protein</fullName>
    </submittedName>
</protein>
<organism evidence="1 2">
    <name type="scientific">Eumeta variegata</name>
    <name type="common">Bagworm moth</name>
    <name type="synonym">Eumeta japonica</name>
    <dbReference type="NCBI Taxonomy" id="151549"/>
    <lineage>
        <taxon>Eukaryota</taxon>
        <taxon>Metazoa</taxon>
        <taxon>Ecdysozoa</taxon>
        <taxon>Arthropoda</taxon>
        <taxon>Hexapoda</taxon>
        <taxon>Insecta</taxon>
        <taxon>Pterygota</taxon>
        <taxon>Neoptera</taxon>
        <taxon>Endopterygota</taxon>
        <taxon>Lepidoptera</taxon>
        <taxon>Glossata</taxon>
        <taxon>Ditrysia</taxon>
        <taxon>Tineoidea</taxon>
        <taxon>Psychidae</taxon>
        <taxon>Oiketicinae</taxon>
        <taxon>Eumeta</taxon>
    </lineage>
</organism>
<accession>A0A4C1SXL3</accession>
<dbReference type="Proteomes" id="UP000299102">
    <property type="component" value="Unassembled WGS sequence"/>
</dbReference>
<evidence type="ECO:0000313" key="2">
    <source>
        <dbReference type="Proteomes" id="UP000299102"/>
    </source>
</evidence>
<dbReference type="AlphaFoldDB" id="A0A4C1SXL3"/>
<sequence length="101" mass="11377">MECSTIGPRSIRAFEKSTKHEFSARFLVPTAARARAPRAAPPAISVFDICRRRICEIGLYICSYLWEFCVCVQAQHAVLDLYALNAFSDFARAFRILSSIS</sequence>